<dbReference type="EMBL" id="CAJNJA010080192">
    <property type="protein sequence ID" value="CAE7926946.1"/>
    <property type="molecule type" value="Genomic_DNA"/>
</dbReference>
<evidence type="ECO:0000313" key="2">
    <source>
        <dbReference type="Proteomes" id="UP000601435"/>
    </source>
</evidence>
<organism evidence="1 2">
    <name type="scientific">Symbiodinium necroappetens</name>
    <dbReference type="NCBI Taxonomy" id="1628268"/>
    <lineage>
        <taxon>Eukaryota</taxon>
        <taxon>Sar</taxon>
        <taxon>Alveolata</taxon>
        <taxon>Dinophyceae</taxon>
        <taxon>Suessiales</taxon>
        <taxon>Symbiodiniaceae</taxon>
        <taxon>Symbiodinium</taxon>
    </lineage>
</organism>
<accession>A0A813BVI7</accession>
<dbReference type="Proteomes" id="UP000601435">
    <property type="component" value="Unassembled WGS sequence"/>
</dbReference>
<name>A0A813BVI7_9DINO</name>
<feature type="non-terminal residue" evidence="1">
    <location>
        <position position="1"/>
    </location>
</feature>
<keyword evidence="2" id="KW-1185">Reference proteome</keyword>
<evidence type="ECO:0000313" key="1">
    <source>
        <dbReference type="EMBL" id="CAE7926946.1"/>
    </source>
</evidence>
<proteinExistence type="predicted"/>
<protein>
    <submittedName>
        <fullName evidence="1">Uncharacterized protein</fullName>
    </submittedName>
</protein>
<gene>
    <name evidence="1" type="ORF">SNEC2469_LOCUS32131</name>
</gene>
<dbReference type="AlphaFoldDB" id="A0A813BVI7"/>
<sequence length="261" mass="29316">MRGQPCFQCYARRMTEDDRVYFFEAVALPFGGISALTEFNRAARPPNDSWLSLDGRLRGAFNILGVTVSFDRSMQGVIEVSNKQERLPDLWKLLLQMESDPGFRLDTLASFKGWMLFATSHVFGRCAQICTQLIGQALKAARPEEARDHVLRAARPALEVLSEAGPREVLRWGEAPPILVFTDGACEKDGALTTHGAVLLDPATGVQEFFAERVPDHLVQRWRGQGLKQLVFFAELLPVVVAKATWQHILKNRLCIFFLDN</sequence>
<comment type="caution">
    <text evidence="1">The sequence shown here is derived from an EMBL/GenBank/DDBJ whole genome shotgun (WGS) entry which is preliminary data.</text>
</comment>
<reference evidence="1" key="1">
    <citation type="submission" date="2021-02" db="EMBL/GenBank/DDBJ databases">
        <authorList>
            <person name="Dougan E. K."/>
            <person name="Rhodes N."/>
            <person name="Thang M."/>
            <person name="Chan C."/>
        </authorList>
    </citation>
    <scope>NUCLEOTIDE SEQUENCE</scope>
</reference>
<dbReference type="OrthoDB" id="420191at2759"/>